<dbReference type="Gene3D" id="1.20.120.530">
    <property type="entry name" value="GntR ligand-binding domain-like"/>
    <property type="match status" value="2"/>
</dbReference>
<feature type="domain" description="HTH gntR-type" evidence="5">
    <location>
        <begin position="15"/>
        <end position="85"/>
    </location>
</feature>
<feature type="region of interest" description="Disordered" evidence="4">
    <location>
        <begin position="244"/>
        <end position="265"/>
    </location>
</feature>
<keyword evidence="2" id="KW-0238">DNA-binding</keyword>
<evidence type="ECO:0000256" key="3">
    <source>
        <dbReference type="ARBA" id="ARBA00023163"/>
    </source>
</evidence>
<dbReference type="Gene3D" id="1.10.10.10">
    <property type="entry name" value="Winged helix-like DNA-binding domain superfamily/Winged helix DNA-binding domain"/>
    <property type="match status" value="2"/>
</dbReference>
<evidence type="ECO:0000313" key="7">
    <source>
        <dbReference type="Proteomes" id="UP001500449"/>
    </source>
</evidence>
<dbReference type="SUPFAM" id="SSF48008">
    <property type="entry name" value="GntR ligand-binding domain-like"/>
    <property type="match status" value="2"/>
</dbReference>
<dbReference type="RefSeq" id="WP_344414124.1">
    <property type="nucleotide sequence ID" value="NZ_BAAAQK010000004.1"/>
</dbReference>
<dbReference type="InterPro" id="IPR036390">
    <property type="entry name" value="WH_DNA-bd_sf"/>
</dbReference>
<dbReference type="InterPro" id="IPR008920">
    <property type="entry name" value="TF_FadR/GntR_C"/>
</dbReference>
<reference evidence="6 7" key="1">
    <citation type="journal article" date="2019" name="Int. J. Syst. Evol. Microbiol.">
        <title>The Global Catalogue of Microorganisms (GCM) 10K type strain sequencing project: providing services to taxonomists for standard genome sequencing and annotation.</title>
        <authorList>
            <consortium name="The Broad Institute Genomics Platform"/>
            <consortium name="The Broad Institute Genome Sequencing Center for Infectious Disease"/>
            <person name="Wu L."/>
            <person name="Ma J."/>
        </authorList>
    </citation>
    <scope>NUCLEOTIDE SEQUENCE [LARGE SCALE GENOMIC DNA]</scope>
    <source>
        <strain evidence="6 7">JCM 16009</strain>
    </source>
</reference>
<dbReference type="Pfam" id="PF07729">
    <property type="entry name" value="FCD"/>
    <property type="match status" value="2"/>
</dbReference>
<keyword evidence="1" id="KW-0805">Transcription regulation</keyword>
<evidence type="ECO:0000259" key="5">
    <source>
        <dbReference type="PROSITE" id="PS50949"/>
    </source>
</evidence>
<gene>
    <name evidence="6" type="ORF">GCM10009836_16530</name>
</gene>
<dbReference type="EMBL" id="BAAAQK010000004">
    <property type="protein sequence ID" value="GAA1838289.1"/>
    <property type="molecule type" value="Genomic_DNA"/>
</dbReference>
<dbReference type="Pfam" id="PF00392">
    <property type="entry name" value="GntR"/>
    <property type="match status" value="1"/>
</dbReference>
<dbReference type="InterPro" id="IPR000524">
    <property type="entry name" value="Tscrpt_reg_HTH_GntR"/>
</dbReference>
<keyword evidence="3" id="KW-0804">Transcription</keyword>
<evidence type="ECO:0000256" key="4">
    <source>
        <dbReference type="SAM" id="MobiDB-lite"/>
    </source>
</evidence>
<organism evidence="6 7">
    <name type="scientific">Pseudonocardia ailaonensis</name>
    <dbReference type="NCBI Taxonomy" id="367279"/>
    <lineage>
        <taxon>Bacteria</taxon>
        <taxon>Bacillati</taxon>
        <taxon>Actinomycetota</taxon>
        <taxon>Actinomycetes</taxon>
        <taxon>Pseudonocardiales</taxon>
        <taxon>Pseudonocardiaceae</taxon>
        <taxon>Pseudonocardia</taxon>
    </lineage>
</organism>
<evidence type="ECO:0000256" key="1">
    <source>
        <dbReference type="ARBA" id="ARBA00023015"/>
    </source>
</evidence>
<evidence type="ECO:0000313" key="6">
    <source>
        <dbReference type="EMBL" id="GAA1838289.1"/>
    </source>
</evidence>
<comment type="caution">
    <text evidence="6">The sequence shown here is derived from an EMBL/GenBank/DDBJ whole genome shotgun (WGS) entry which is preliminary data.</text>
</comment>
<name>A0ABN2MTY6_9PSEU</name>
<dbReference type="SMART" id="SM00345">
    <property type="entry name" value="HTH_GNTR"/>
    <property type="match status" value="2"/>
</dbReference>
<dbReference type="PANTHER" id="PTHR43537:SF5">
    <property type="entry name" value="UXU OPERON TRANSCRIPTIONAL REGULATOR"/>
    <property type="match status" value="1"/>
</dbReference>
<evidence type="ECO:0000256" key="2">
    <source>
        <dbReference type="ARBA" id="ARBA00023125"/>
    </source>
</evidence>
<dbReference type="Proteomes" id="UP001500449">
    <property type="component" value="Unassembled WGS sequence"/>
</dbReference>
<proteinExistence type="predicted"/>
<dbReference type="PANTHER" id="PTHR43537">
    <property type="entry name" value="TRANSCRIPTIONAL REGULATOR, GNTR FAMILY"/>
    <property type="match status" value="1"/>
</dbReference>
<accession>A0ABN2MTY6</accession>
<dbReference type="SMART" id="SM00895">
    <property type="entry name" value="FCD"/>
    <property type="match status" value="2"/>
</dbReference>
<keyword evidence="7" id="KW-1185">Reference proteome</keyword>
<protein>
    <submittedName>
        <fullName evidence="6">FCD domain-containing protein</fullName>
    </submittedName>
</protein>
<sequence length="457" mass="48932">MSIAEDAHRLSAGPDKRAAQIAVALEDEIIGRGWPVGELLGRENELRERFGVSQSVLRQAIRLLEHHKVAGMRRGRGGGLVVSAPDASPATRALVIYLEYVGTSVEDLLRARRLLEPLAARLAAESVTEAGVDRLRGIVGSELSRPDRSAEDEFHVTLGQLSGNVVLQLFLEVLTWLSGSYARTARRPTEASLHAATEVSAARHAEIVDAVIAGDGVAAEVRVGTHLDEIEAWLLAHRVQRPARGTRTRPVDPNPDGGPGGKRGEVLAGRIHDDIAAEGRQVGEVIGLEQDLLTRYRVSRAVLREAVRILEHHSVARMRRGPGGGLVIVAPDPAASIHTMALYLDYKGTGPEQLRSVRDAIELGCIQTLGAAAAPPEAAAAPGDAFHLEIARLAGNPVLLLFLRVVLELGARHGRRGPTRCAGHAVGEAHEAILDAIVSGDEGLAQLRMRRHLQALV</sequence>
<dbReference type="InterPro" id="IPR011711">
    <property type="entry name" value="GntR_C"/>
</dbReference>
<dbReference type="SUPFAM" id="SSF46785">
    <property type="entry name" value="Winged helix' DNA-binding domain"/>
    <property type="match status" value="2"/>
</dbReference>
<dbReference type="InterPro" id="IPR036388">
    <property type="entry name" value="WH-like_DNA-bd_sf"/>
</dbReference>
<dbReference type="PROSITE" id="PS50949">
    <property type="entry name" value="HTH_GNTR"/>
    <property type="match status" value="1"/>
</dbReference>